<name>A0ABR2EFX5_9ROSI</name>
<protein>
    <submittedName>
        <fullName evidence="1">Uncharacterized protein</fullName>
    </submittedName>
</protein>
<keyword evidence="2" id="KW-1185">Reference proteome</keyword>
<reference evidence="1 2" key="1">
    <citation type="journal article" date="2024" name="G3 (Bethesda)">
        <title>Genome assembly of Hibiscus sabdariffa L. provides insights into metabolisms of medicinal natural products.</title>
        <authorList>
            <person name="Kim T."/>
        </authorList>
    </citation>
    <scope>NUCLEOTIDE SEQUENCE [LARGE SCALE GENOMIC DNA]</scope>
    <source>
        <strain evidence="1">TK-2024</strain>
        <tissue evidence="1">Old leaves</tissue>
    </source>
</reference>
<dbReference type="Gene3D" id="3.60.10.10">
    <property type="entry name" value="Endonuclease/exonuclease/phosphatase"/>
    <property type="match status" value="1"/>
</dbReference>
<proteinExistence type="predicted"/>
<dbReference type="EMBL" id="JBBPBM010000014">
    <property type="protein sequence ID" value="KAK8560150.1"/>
    <property type="molecule type" value="Genomic_DNA"/>
</dbReference>
<accession>A0ABR2EFX5</accession>
<evidence type="ECO:0000313" key="1">
    <source>
        <dbReference type="EMBL" id="KAK8560150.1"/>
    </source>
</evidence>
<dbReference type="Proteomes" id="UP001472677">
    <property type="component" value="Unassembled WGS sequence"/>
</dbReference>
<gene>
    <name evidence="1" type="ORF">V6N12_012953</name>
</gene>
<dbReference type="SUPFAM" id="SSF56219">
    <property type="entry name" value="DNase I-like"/>
    <property type="match status" value="1"/>
</dbReference>
<comment type="caution">
    <text evidence="1">The sequence shown here is derived from an EMBL/GenBank/DDBJ whole genome shotgun (WGS) entry which is preliminary data.</text>
</comment>
<dbReference type="PANTHER" id="PTHR33710">
    <property type="entry name" value="BNAC02G09200D PROTEIN"/>
    <property type="match status" value="1"/>
</dbReference>
<evidence type="ECO:0000313" key="2">
    <source>
        <dbReference type="Proteomes" id="UP001472677"/>
    </source>
</evidence>
<organism evidence="1 2">
    <name type="scientific">Hibiscus sabdariffa</name>
    <name type="common">roselle</name>
    <dbReference type="NCBI Taxonomy" id="183260"/>
    <lineage>
        <taxon>Eukaryota</taxon>
        <taxon>Viridiplantae</taxon>
        <taxon>Streptophyta</taxon>
        <taxon>Embryophyta</taxon>
        <taxon>Tracheophyta</taxon>
        <taxon>Spermatophyta</taxon>
        <taxon>Magnoliopsida</taxon>
        <taxon>eudicotyledons</taxon>
        <taxon>Gunneridae</taxon>
        <taxon>Pentapetalae</taxon>
        <taxon>rosids</taxon>
        <taxon>malvids</taxon>
        <taxon>Malvales</taxon>
        <taxon>Malvaceae</taxon>
        <taxon>Malvoideae</taxon>
        <taxon>Hibiscus</taxon>
    </lineage>
</organism>
<dbReference type="PANTHER" id="PTHR33710:SF71">
    <property type="entry name" value="ENDONUCLEASE_EXONUCLEASE_PHOSPHATASE DOMAIN-CONTAINING PROTEIN"/>
    <property type="match status" value="1"/>
</dbReference>
<dbReference type="InterPro" id="IPR036691">
    <property type="entry name" value="Endo/exonu/phosph_ase_sf"/>
</dbReference>
<sequence>MSSLRNFNEFNWCLIGDTNIVINQDEKLRGNSIDLYQSNCFLKFINDMGLMEMPLKGGFSWSNQRKNEDNILEKTDICLYSFDWNLTFPNSVGLMEAMIGSDHCPIILLLHGFKKQWKKEFKFESRWLDDDECKVKVKEAWSLRLDRPGLQNTLSKKLKDIGFKLSKWSSKKFGKEKQRAMGIRKAIEERDIVNNMEDHFKELFSKEPHIDSSSVVDCIPLSITNDMNKELCKEVDSDEICEAVFGIGAMKAPGPNGYHGIFYHSFWDIIKEDVIELIQNYFRTGSMPSDKQN</sequence>